<sequence length="157" mass="16679">MTSSPLLYALLILLHVLAAAFWVGGMATLHLAVRPVAAALLPPPQRLPLMAGVLRRFLIGVDAALTLLWVSGFAMLGQMGGFAGAHWRVHAMVGLATLMTAIYLTIRAGAFPKLRRAVAAHDWPEAGAALARIRVRVSFNLVLGVLVFVVVLLGRAA</sequence>
<evidence type="ECO:0000313" key="4">
    <source>
        <dbReference type="Proteomes" id="UP000072741"/>
    </source>
</evidence>
<feature type="transmembrane region" description="Helical" evidence="1">
    <location>
        <begin position="6"/>
        <end position="32"/>
    </location>
</feature>
<gene>
    <name evidence="3" type="ORF">NS331_12420</name>
</gene>
<evidence type="ECO:0000259" key="2">
    <source>
        <dbReference type="Pfam" id="PF05425"/>
    </source>
</evidence>
<keyword evidence="1" id="KW-0812">Transmembrane</keyword>
<keyword evidence="1" id="KW-1133">Transmembrane helix</keyword>
<reference evidence="3 4" key="1">
    <citation type="journal article" date="2016" name="Front. Microbiol.">
        <title>Genomic Resource of Rice Seed Associated Bacteria.</title>
        <authorList>
            <person name="Midha S."/>
            <person name="Bansal K."/>
            <person name="Sharma S."/>
            <person name="Kumar N."/>
            <person name="Patil P.P."/>
            <person name="Chaudhry V."/>
            <person name="Patil P.B."/>
        </authorList>
    </citation>
    <scope>NUCLEOTIDE SEQUENCE [LARGE SCALE GENOMIC DNA]</scope>
    <source>
        <strain evidence="3 4">NS331</strain>
    </source>
</reference>
<evidence type="ECO:0000313" key="3">
    <source>
        <dbReference type="EMBL" id="KTT21252.1"/>
    </source>
</evidence>
<keyword evidence="4" id="KW-1185">Reference proteome</keyword>
<proteinExistence type="predicted"/>
<dbReference type="InterPro" id="IPR008457">
    <property type="entry name" value="Cu-R_CopD_dom"/>
</dbReference>
<protein>
    <submittedName>
        <fullName evidence="3">Membrane protein</fullName>
    </submittedName>
</protein>
<feature type="transmembrane region" description="Helical" evidence="1">
    <location>
        <begin position="53"/>
        <end position="75"/>
    </location>
</feature>
<dbReference type="Pfam" id="PF05425">
    <property type="entry name" value="CopD"/>
    <property type="match status" value="1"/>
</dbReference>
<dbReference type="EMBL" id="LDSL01000071">
    <property type="protein sequence ID" value="KTT21252.1"/>
    <property type="molecule type" value="Genomic_DNA"/>
</dbReference>
<dbReference type="AlphaFoldDB" id="A0A147GUQ6"/>
<accession>A0A147GUQ6</accession>
<dbReference type="Proteomes" id="UP000072741">
    <property type="component" value="Unassembled WGS sequence"/>
</dbReference>
<feature type="transmembrane region" description="Helical" evidence="1">
    <location>
        <begin position="137"/>
        <end position="156"/>
    </location>
</feature>
<dbReference type="RefSeq" id="WP_242873731.1">
    <property type="nucleotide sequence ID" value="NZ_LDSL01000071.1"/>
</dbReference>
<dbReference type="PATRIC" id="fig|433924.3.peg.4538"/>
<keyword evidence="1" id="KW-0472">Membrane</keyword>
<name>A0A147GUQ6_9BURK</name>
<feature type="transmembrane region" description="Helical" evidence="1">
    <location>
        <begin position="87"/>
        <end position="106"/>
    </location>
</feature>
<evidence type="ECO:0000256" key="1">
    <source>
        <dbReference type="SAM" id="Phobius"/>
    </source>
</evidence>
<organism evidence="3 4">
    <name type="scientific">Pseudacidovorax intermedius</name>
    <dbReference type="NCBI Taxonomy" id="433924"/>
    <lineage>
        <taxon>Bacteria</taxon>
        <taxon>Pseudomonadati</taxon>
        <taxon>Pseudomonadota</taxon>
        <taxon>Betaproteobacteria</taxon>
        <taxon>Burkholderiales</taxon>
        <taxon>Comamonadaceae</taxon>
        <taxon>Pseudacidovorax</taxon>
    </lineage>
</organism>
<comment type="caution">
    <text evidence="3">The sequence shown here is derived from an EMBL/GenBank/DDBJ whole genome shotgun (WGS) entry which is preliminary data.</text>
</comment>
<dbReference type="GO" id="GO:0016020">
    <property type="term" value="C:membrane"/>
    <property type="evidence" value="ECO:0007669"/>
    <property type="project" value="InterPro"/>
</dbReference>
<feature type="domain" description="Copper resistance protein D" evidence="2">
    <location>
        <begin position="52"/>
        <end position="151"/>
    </location>
</feature>